<dbReference type="CDD" id="cd00609">
    <property type="entry name" value="AAT_like"/>
    <property type="match status" value="1"/>
</dbReference>
<keyword evidence="2" id="KW-0663">Pyridoxal phosphate</keyword>
<dbReference type="Proteomes" id="UP000198994">
    <property type="component" value="Unassembled WGS sequence"/>
</dbReference>
<dbReference type="InterPro" id="IPR036388">
    <property type="entry name" value="WH-like_DNA-bd_sf"/>
</dbReference>
<keyword evidence="9" id="KW-1185">Reference proteome</keyword>
<sequence length="486" mass="51794">MYADIGIGDMANDAVSSQSNLDAALLGLTLDRAGAALHEQLAEALRGLVLTGRFAGARLPPSRVLAAELSVSRMTVTTAYDQLAAEGYLAARRGAGTYVAGDLPHLAPPARRRPAPPAPPEAPQPFHPGVPDQALFPHRAWARHIERAWRAPEPALLARADPFGWHPLRVAIAEHLAAWRALDCAPEQILVTGGAWDAFDVIAHALLPPGARLAIEDPGWPTLHALLRRHGVTPHPLRIDGAGLDPAALPGDAAGAVVTPSRHYPTGVAMPLARRLQVLHWAEASGALVVEDDYDSEFRYQGQPLPSLAGLDGLRRTIYMGSFSKLLSPTLRIGYLVLPEALVGRVRDYLAVTGARASLMPQPALARFMAQGEFATHLRRMRRVYARRQSALLAALPGPEWLTVGPDPSGMHLVAGLGPWLQGRVSDRAIAERATARGLAPRALSSHAILPHPPQGLLLGYAGFDEDTLGHAGRTLGALLVSAPRG</sequence>
<protein>
    <submittedName>
        <fullName evidence="8">Transcriptional regulator, GntR family</fullName>
    </submittedName>
</protein>
<feature type="region of interest" description="Disordered" evidence="6">
    <location>
        <begin position="103"/>
        <end position="125"/>
    </location>
</feature>
<dbReference type="EMBL" id="FNAV01000017">
    <property type="protein sequence ID" value="SDF32793.1"/>
    <property type="molecule type" value="Genomic_DNA"/>
</dbReference>
<dbReference type="CDD" id="cd07377">
    <property type="entry name" value="WHTH_GntR"/>
    <property type="match status" value="1"/>
</dbReference>
<dbReference type="SMART" id="SM00345">
    <property type="entry name" value="HTH_GNTR"/>
    <property type="match status" value="1"/>
</dbReference>
<dbReference type="SUPFAM" id="SSF53383">
    <property type="entry name" value="PLP-dependent transferases"/>
    <property type="match status" value="1"/>
</dbReference>
<dbReference type="GO" id="GO:0003700">
    <property type="term" value="F:DNA-binding transcription factor activity"/>
    <property type="evidence" value="ECO:0007669"/>
    <property type="project" value="InterPro"/>
</dbReference>
<name>A0A1G7K6E6_9RHOB</name>
<dbReference type="Gene3D" id="1.10.10.10">
    <property type="entry name" value="Winged helix-like DNA-binding domain superfamily/Winged helix DNA-binding domain"/>
    <property type="match status" value="1"/>
</dbReference>
<keyword evidence="4" id="KW-0238">DNA-binding</keyword>
<dbReference type="GO" id="GO:0030170">
    <property type="term" value="F:pyridoxal phosphate binding"/>
    <property type="evidence" value="ECO:0007669"/>
    <property type="project" value="InterPro"/>
</dbReference>
<dbReference type="InterPro" id="IPR000524">
    <property type="entry name" value="Tscrpt_reg_HTH_GntR"/>
</dbReference>
<dbReference type="AlphaFoldDB" id="A0A1G7K6E6"/>
<dbReference type="GO" id="GO:0003677">
    <property type="term" value="F:DNA binding"/>
    <property type="evidence" value="ECO:0007669"/>
    <property type="project" value="UniProtKB-KW"/>
</dbReference>
<organism evidence="8 9">
    <name type="scientific">Salipiger thiooxidans</name>
    <dbReference type="NCBI Taxonomy" id="282683"/>
    <lineage>
        <taxon>Bacteria</taxon>
        <taxon>Pseudomonadati</taxon>
        <taxon>Pseudomonadota</taxon>
        <taxon>Alphaproteobacteria</taxon>
        <taxon>Rhodobacterales</taxon>
        <taxon>Roseobacteraceae</taxon>
        <taxon>Salipiger</taxon>
    </lineage>
</organism>
<evidence type="ECO:0000313" key="8">
    <source>
        <dbReference type="EMBL" id="SDF32793.1"/>
    </source>
</evidence>
<evidence type="ECO:0000313" key="9">
    <source>
        <dbReference type="Proteomes" id="UP000198994"/>
    </source>
</evidence>
<evidence type="ECO:0000256" key="4">
    <source>
        <dbReference type="ARBA" id="ARBA00023125"/>
    </source>
</evidence>
<keyword evidence="3" id="KW-0805">Transcription regulation</keyword>
<reference evidence="9" key="1">
    <citation type="submission" date="2016-10" db="EMBL/GenBank/DDBJ databases">
        <authorList>
            <person name="Varghese N."/>
            <person name="Submissions S."/>
        </authorList>
    </citation>
    <scope>NUCLEOTIDE SEQUENCE [LARGE SCALE GENOMIC DNA]</scope>
    <source>
        <strain evidence="9">DSM 10146</strain>
    </source>
</reference>
<dbReference type="InterPro" id="IPR036390">
    <property type="entry name" value="WH_DNA-bd_sf"/>
</dbReference>
<dbReference type="InterPro" id="IPR015421">
    <property type="entry name" value="PyrdxlP-dep_Trfase_major"/>
</dbReference>
<dbReference type="PRINTS" id="PR00035">
    <property type="entry name" value="HTHGNTR"/>
</dbReference>
<dbReference type="PANTHER" id="PTHR46577">
    <property type="entry name" value="HTH-TYPE TRANSCRIPTIONAL REGULATORY PROTEIN GABR"/>
    <property type="match status" value="1"/>
</dbReference>
<accession>A0A1G7K6E6</accession>
<dbReference type="Pfam" id="PF00392">
    <property type="entry name" value="GntR"/>
    <property type="match status" value="1"/>
</dbReference>
<dbReference type="InterPro" id="IPR051446">
    <property type="entry name" value="HTH_trans_reg/aminotransferase"/>
</dbReference>
<dbReference type="PANTHER" id="PTHR46577:SF1">
    <property type="entry name" value="HTH-TYPE TRANSCRIPTIONAL REGULATORY PROTEIN GABR"/>
    <property type="match status" value="1"/>
</dbReference>
<evidence type="ECO:0000256" key="1">
    <source>
        <dbReference type="ARBA" id="ARBA00005384"/>
    </source>
</evidence>
<dbReference type="PROSITE" id="PS50949">
    <property type="entry name" value="HTH_GNTR"/>
    <property type="match status" value="1"/>
</dbReference>
<evidence type="ECO:0000259" key="7">
    <source>
        <dbReference type="PROSITE" id="PS50949"/>
    </source>
</evidence>
<dbReference type="InterPro" id="IPR004839">
    <property type="entry name" value="Aminotransferase_I/II_large"/>
</dbReference>
<feature type="compositionally biased region" description="Pro residues" evidence="6">
    <location>
        <begin position="115"/>
        <end position="125"/>
    </location>
</feature>
<dbReference type="Pfam" id="PF00155">
    <property type="entry name" value="Aminotran_1_2"/>
    <property type="match status" value="1"/>
</dbReference>
<gene>
    <name evidence="8" type="ORF">SAMN04488105_11770</name>
</gene>
<dbReference type="InterPro" id="IPR015424">
    <property type="entry name" value="PyrdxlP-dep_Trfase"/>
</dbReference>
<dbReference type="SUPFAM" id="SSF46785">
    <property type="entry name" value="Winged helix' DNA-binding domain"/>
    <property type="match status" value="1"/>
</dbReference>
<dbReference type="STRING" id="282683.SAMN04488105_11770"/>
<evidence type="ECO:0000256" key="2">
    <source>
        <dbReference type="ARBA" id="ARBA00022898"/>
    </source>
</evidence>
<comment type="similarity">
    <text evidence="1">In the C-terminal section; belongs to the class-I pyridoxal-phosphate-dependent aminotransferase family.</text>
</comment>
<dbReference type="Gene3D" id="3.40.640.10">
    <property type="entry name" value="Type I PLP-dependent aspartate aminotransferase-like (Major domain)"/>
    <property type="match status" value="1"/>
</dbReference>
<proteinExistence type="inferred from homology"/>
<keyword evidence="5" id="KW-0804">Transcription</keyword>
<evidence type="ECO:0000256" key="6">
    <source>
        <dbReference type="SAM" id="MobiDB-lite"/>
    </source>
</evidence>
<evidence type="ECO:0000256" key="5">
    <source>
        <dbReference type="ARBA" id="ARBA00023163"/>
    </source>
</evidence>
<evidence type="ECO:0000256" key="3">
    <source>
        <dbReference type="ARBA" id="ARBA00023015"/>
    </source>
</evidence>
<feature type="domain" description="HTH gntR-type" evidence="7">
    <location>
        <begin position="35"/>
        <end position="102"/>
    </location>
</feature>